<dbReference type="PANTHER" id="PTHR46972:SF1">
    <property type="entry name" value="FAD DEPENDENT OXIDOREDUCTASE DOMAIN-CONTAINING PROTEIN"/>
    <property type="match status" value="1"/>
</dbReference>
<dbReference type="RefSeq" id="WP_183119385.1">
    <property type="nucleotide sequence ID" value="NZ_JABEQF010000006.1"/>
</dbReference>
<evidence type="ECO:0000313" key="6">
    <source>
        <dbReference type="EMBL" id="MBB2190236.1"/>
    </source>
</evidence>
<protein>
    <submittedName>
        <fullName evidence="6">FAD-dependent monooxygenase</fullName>
    </submittedName>
</protein>
<keyword evidence="7" id="KW-1185">Reference proteome</keyword>
<keyword evidence="1" id="KW-0285">Flavoprotein</keyword>
<dbReference type="EMBL" id="JABEQF010000006">
    <property type="protein sequence ID" value="MBB2190236.1"/>
    <property type="molecule type" value="Genomic_DNA"/>
</dbReference>
<dbReference type="InterPro" id="IPR036188">
    <property type="entry name" value="FAD/NAD-bd_sf"/>
</dbReference>
<sequence>MTPNARIAILGAGPGGLMLARLLQCRGVSASIFEREAHPDERPQGGSLDLHARTGQRAMRKAGLDAAFLAAARPEDQDDRLYDPQGTLLLERDGSGDDRPEIDRTALRRILLASVAPGTVRWGQGIETVAPSQGGGYDVTHPGGVETFDIVVGADGAWSRARRLLSAQRPVYEGVALVDYSVEESAHPSVGALVGRGKMMAVGENRALIGQRNGDGHIRLYALRRMAEGDARGLMSASADAVRAATLAAFSGWAPQLRHLIDAGTFSAVRPLYALPVGYRWESRAGVTLLGDAAHVMAPFGGKGVNLALADAADLADALCSGEGWAAVTRYEALMAERAAPAAAGAAAGLNAVISSDGLAHALAHYQARTPQ</sequence>
<name>A0A7W4JSQ4_9PROT</name>
<evidence type="ECO:0000313" key="7">
    <source>
        <dbReference type="Proteomes" id="UP000555756"/>
    </source>
</evidence>
<organism evidence="6 7">
    <name type="scientific">Gluconacetobacter azotocaptans</name>
    <dbReference type="NCBI Taxonomy" id="142834"/>
    <lineage>
        <taxon>Bacteria</taxon>
        <taxon>Pseudomonadati</taxon>
        <taxon>Pseudomonadota</taxon>
        <taxon>Alphaproteobacteria</taxon>
        <taxon>Acetobacterales</taxon>
        <taxon>Acetobacteraceae</taxon>
        <taxon>Gluconacetobacter</taxon>
    </lineage>
</organism>
<dbReference type="GO" id="GO:0071949">
    <property type="term" value="F:FAD binding"/>
    <property type="evidence" value="ECO:0007669"/>
    <property type="project" value="InterPro"/>
</dbReference>
<dbReference type="Pfam" id="PF01494">
    <property type="entry name" value="FAD_binding_3"/>
    <property type="match status" value="1"/>
</dbReference>
<evidence type="ECO:0000259" key="5">
    <source>
        <dbReference type="Pfam" id="PF01494"/>
    </source>
</evidence>
<evidence type="ECO:0000256" key="2">
    <source>
        <dbReference type="ARBA" id="ARBA00022827"/>
    </source>
</evidence>
<dbReference type="SUPFAM" id="SSF51905">
    <property type="entry name" value="FAD/NAD(P)-binding domain"/>
    <property type="match status" value="1"/>
</dbReference>
<keyword evidence="3" id="KW-0560">Oxidoreductase</keyword>
<proteinExistence type="predicted"/>
<gene>
    <name evidence="6" type="ORF">HLH34_09685</name>
</gene>
<accession>A0A7W4JSQ4</accession>
<dbReference type="Proteomes" id="UP000555756">
    <property type="component" value="Unassembled WGS sequence"/>
</dbReference>
<dbReference type="GO" id="GO:0004497">
    <property type="term" value="F:monooxygenase activity"/>
    <property type="evidence" value="ECO:0007669"/>
    <property type="project" value="UniProtKB-KW"/>
</dbReference>
<dbReference type="AlphaFoldDB" id="A0A7W4JSQ4"/>
<dbReference type="PANTHER" id="PTHR46972">
    <property type="entry name" value="MONOOXYGENASE ASQM-RELATED"/>
    <property type="match status" value="1"/>
</dbReference>
<evidence type="ECO:0000256" key="4">
    <source>
        <dbReference type="ARBA" id="ARBA00023033"/>
    </source>
</evidence>
<comment type="caution">
    <text evidence="6">The sequence shown here is derived from an EMBL/GenBank/DDBJ whole genome shotgun (WGS) entry which is preliminary data.</text>
</comment>
<dbReference type="PRINTS" id="PR00420">
    <property type="entry name" value="RNGMNOXGNASE"/>
</dbReference>
<keyword evidence="4 6" id="KW-0503">Monooxygenase</keyword>
<dbReference type="InterPro" id="IPR002938">
    <property type="entry name" value="FAD-bd"/>
</dbReference>
<reference evidence="6 7" key="1">
    <citation type="submission" date="2020-04" db="EMBL/GenBank/DDBJ databases">
        <title>Description of novel Gluconacetobacter.</title>
        <authorList>
            <person name="Sombolestani A."/>
        </authorList>
    </citation>
    <scope>NUCLEOTIDE SEQUENCE [LARGE SCALE GENOMIC DNA]</scope>
    <source>
        <strain evidence="6 7">LMG 21311</strain>
    </source>
</reference>
<keyword evidence="2" id="KW-0274">FAD</keyword>
<feature type="domain" description="FAD-binding" evidence="5">
    <location>
        <begin position="6"/>
        <end position="343"/>
    </location>
</feature>
<evidence type="ECO:0000256" key="3">
    <source>
        <dbReference type="ARBA" id="ARBA00023002"/>
    </source>
</evidence>
<dbReference type="Gene3D" id="3.50.50.60">
    <property type="entry name" value="FAD/NAD(P)-binding domain"/>
    <property type="match status" value="1"/>
</dbReference>
<evidence type="ECO:0000256" key="1">
    <source>
        <dbReference type="ARBA" id="ARBA00022630"/>
    </source>
</evidence>